<evidence type="ECO:0000259" key="3">
    <source>
        <dbReference type="PROSITE" id="PS50056"/>
    </source>
</evidence>
<dbReference type="InterPro" id="IPR003595">
    <property type="entry name" value="Tyr_Pase_cat"/>
</dbReference>
<reference evidence="5" key="2">
    <citation type="submission" date="2015-08" db="UniProtKB">
        <authorList>
            <consortium name="WormBaseParasite"/>
        </authorList>
    </citation>
    <scope>IDENTIFICATION</scope>
</reference>
<evidence type="ECO:0000313" key="4">
    <source>
        <dbReference type="Proteomes" id="UP000035680"/>
    </source>
</evidence>
<protein>
    <submittedName>
        <fullName evidence="5">Tyrosine-protein phosphatase domain-containing protein</fullName>
    </submittedName>
</protein>
<dbReference type="PANTHER" id="PTHR46163">
    <property type="entry name" value="TYROSINE-PROTEIN PHOSPHATASE-RELATED"/>
    <property type="match status" value="1"/>
</dbReference>
<dbReference type="SUPFAM" id="SSF52799">
    <property type="entry name" value="(Phosphotyrosine protein) phosphatases II"/>
    <property type="match status" value="2"/>
</dbReference>
<dbReference type="Gene3D" id="3.90.190.10">
    <property type="entry name" value="Protein tyrosine phosphatase superfamily"/>
    <property type="match status" value="2"/>
</dbReference>
<feature type="transmembrane region" description="Helical" evidence="1">
    <location>
        <begin position="13"/>
        <end position="39"/>
    </location>
</feature>
<keyword evidence="1" id="KW-0472">Membrane</keyword>
<evidence type="ECO:0000256" key="1">
    <source>
        <dbReference type="SAM" id="Phobius"/>
    </source>
</evidence>
<dbReference type="AlphaFoldDB" id="A0A0K0FS97"/>
<organism evidence="4 5">
    <name type="scientific">Strongyloides venezuelensis</name>
    <name type="common">Threadworm</name>
    <dbReference type="NCBI Taxonomy" id="75913"/>
    <lineage>
        <taxon>Eukaryota</taxon>
        <taxon>Metazoa</taxon>
        <taxon>Ecdysozoa</taxon>
        <taxon>Nematoda</taxon>
        <taxon>Chromadorea</taxon>
        <taxon>Rhabditida</taxon>
        <taxon>Tylenchina</taxon>
        <taxon>Panagrolaimomorpha</taxon>
        <taxon>Strongyloidoidea</taxon>
        <taxon>Strongyloididae</taxon>
        <taxon>Strongyloides</taxon>
    </lineage>
</organism>
<evidence type="ECO:0000313" key="5">
    <source>
        <dbReference type="WBParaSite" id="SVE_1329000.1"/>
    </source>
</evidence>
<feature type="domain" description="Tyrosine specific protein phosphatases" evidence="3">
    <location>
        <begin position="548"/>
        <end position="621"/>
    </location>
</feature>
<dbReference type="PROSITE" id="PS50056">
    <property type="entry name" value="TYR_PHOSPHATASE_2"/>
    <property type="match status" value="1"/>
</dbReference>
<dbReference type="GO" id="GO:0004725">
    <property type="term" value="F:protein tyrosine phosphatase activity"/>
    <property type="evidence" value="ECO:0007669"/>
    <property type="project" value="InterPro"/>
</dbReference>
<keyword evidence="4" id="KW-1185">Reference proteome</keyword>
<dbReference type="InterPro" id="IPR000242">
    <property type="entry name" value="PTP_cat"/>
</dbReference>
<dbReference type="InterPro" id="IPR000387">
    <property type="entry name" value="Tyr_Pase_dom"/>
</dbReference>
<reference evidence="4" key="1">
    <citation type="submission" date="2014-07" db="EMBL/GenBank/DDBJ databases">
        <authorList>
            <person name="Martin A.A"/>
            <person name="De Silva N."/>
        </authorList>
    </citation>
    <scope>NUCLEOTIDE SEQUENCE</scope>
</reference>
<dbReference type="Pfam" id="PF00102">
    <property type="entry name" value="Y_phosphatase"/>
    <property type="match status" value="2"/>
</dbReference>
<evidence type="ECO:0000259" key="2">
    <source>
        <dbReference type="PROSITE" id="PS50055"/>
    </source>
</evidence>
<proteinExistence type="predicted"/>
<dbReference type="WBParaSite" id="SVE_1329000.1">
    <property type="protein sequence ID" value="SVE_1329000.1"/>
    <property type="gene ID" value="SVE_1329000"/>
</dbReference>
<sequence>MSSATNFSGEFHLAFHIFTAIVSALLFLGIEFAILYSIYKFRNKTSRRELNTIYWKNLSEMTDDDFKKTFSVFKNTSDDPLSNLYFSPSVTIELSQRSDLTFHADSLMLIKKLRGTIYRPNLSGTIYITGKSPTPNEGTDFWTFIATEQIKLILKICDKREENSSVYTNILPSHAGKNYNINFYKITRLPINFNNLTTTNVEYSINETKKHSVIYAVYNDWSYGSIPNDHVNFIKIYLTLKKIAKTQKTYVFSMNGEGRANLFSCISHYYDFVTKKLVTDPLTLLCSLRVDNKIPLQTDIQYAFLYICVGELMIHNHLTKKNLMISNVIEKYWKYRNSINLLDVKKSCKEKNLIGTPEAWWVDFLSNDVWVYSTYLSIDYRRDLASVQGHFFNIKKSRSKNNYCYDSTRTILLRNHCKKRDNAKTFDNFYNANWITHPKITQKYILGESPCSDNIEDFVELIYQEKVPLLFTPDFNIKNIFEFLPLQKGQSKYYGIYKLTCIYEYLPMNLDGCYIIKFVIKCSGSTYEHEFDQIQYRRWGNKQIPEDYVLLPLLIQLTMSLDKANPILVHCRDGWSNSGTFVMAHYMVNRLLVEPTLKPKDMLKEIRNQRYSVGCIPHQVLYALLSIGEVLIKMRVLKNIDTKNDHNKARYLYDEFAKKLLRRPQHFNNFGSDKIYLK</sequence>
<dbReference type="InterPro" id="IPR052782">
    <property type="entry name" value="Oocyte-zygote_transition_reg"/>
</dbReference>
<dbReference type="Proteomes" id="UP000035680">
    <property type="component" value="Unassembled WGS sequence"/>
</dbReference>
<keyword evidence="1" id="KW-0812">Transmembrane</keyword>
<dbReference type="InterPro" id="IPR029021">
    <property type="entry name" value="Prot-tyrosine_phosphatase-like"/>
</dbReference>
<feature type="domain" description="Tyrosine-protein phosphatase" evidence="2">
    <location>
        <begin position="393"/>
        <end position="634"/>
    </location>
</feature>
<accession>A0A0K0FS97</accession>
<dbReference type="PROSITE" id="PS50055">
    <property type="entry name" value="TYR_PHOSPHATASE_PTP"/>
    <property type="match status" value="2"/>
</dbReference>
<keyword evidence="1" id="KW-1133">Transmembrane helix</keyword>
<dbReference type="PRINTS" id="PR00700">
    <property type="entry name" value="PRTYPHPHTASE"/>
</dbReference>
<dbReference type="SMART" id="SM00404">
    <property type="entry name" value="PTPc_motif"/>
    <property type="match status" value="1"/>
</dbReference>
<dbReference type="PANTHER" id="PTHR46163:SF5">
    <property type="entry name" value="TYROSINE-PROTEIN PHOSPHATASE"/>
    <property type="match status" value="1"/>
</dbReference>
<dbReference type="SMART" id="SM00194">
    <property type="entry name" value="PTPc"/>
    <property type="match status" value="1"/>
</dbReference>
<feature type="domain" description="Tyrosine-protein phosphatase" evidence="2">
    <location>
        <begin position="121"/>
        <end position="312"/>
    </location>
</feature>
<dbReference type="STRING" id="75913.A0A0K0FS97"/>
<name>A0A0K0FS97_STRVS</name>
<dbReference type="CDD" id="cd00047">
    <property type="entry name" value="PTPc"/>
    <property type="match status" value="1"/>
</dbReference>